<dbReference type="InterPro" id="IPR004477">
    <property type="entry name" value="ComEC_N"/>
</dbReference>
<comment type="subcellular location">
    <subcellularLocation>
        <location evidence="1">Cell membrane</location>
        <topology evidence="1">Multi-pass membrane protein</topology>
    </subcellularLocation>
</comment>
<reference evidence="9 10" key="1">
    <citation type="submission" date="2019-06" db="EMBL/GenBank/DDBJ databases">
        <authorList>
            <person name="Lee I."/>
            <person name="Jang G.I."/>
            <person name="Hwang C.Y."/>
        </authorList>
    </citation>
    <scope>NUCLEOTIDE SEQUENCE [LARGE SCALE GENOMIC DNA]</scope>
    <source>
        <strain evidence="9 10">PAMC 28131</strain>
    </source>
</reference>
<feature type="transmembrane region" description="Helical" evidence="6">
    <location>
        <begin position="415"/>
        <end position="437"/>
    </location>
</feature>
<keyword evidence="5 6" id="KW-0472">Membrane</keyword>
<protein>
    <submittedName>
        <fullName evidence="9">ComEC/Rec2 family competence protein</fullName>
    </submittedName>
</protein>
<dbReference type="OrthoDB" id="9790149at2"/>
<dbReference type="InterPro" id="IPR052159">
    <property type="entry name" value="Competence_DNA_uptake"/>
</dbReference>
<proteinExistence type="predicted"/>
<comment type="caution">
    <text evidence="9">The sequence shown here is derived from an EMBL/GenBank/DDBJ whole genome shotgun (WGS) entry which is preliminary data.</text>
</comment>
<organism evidence="9 10">
    <name type="scientific">Sandaracinobacter neustonicus</name>
    <dbReference type="NCBI Taxonomy" id="1715348"/>
    <lineage>
        <taxon>Bacteria</taxon>
        <taxon>Pseudomonadati</taxon>
        <taxon>Pseudomonadota</taxon>
        <taxon>Alphaproteobacteria</taxon>
        <taxon>Sphingomonadales</taxon>
        <taxon>Sphingosinicellaceae</taxon>
        <taxon>Sandaracinobacter</taxon>
    </lineage>
</organism>
<dbReference type="Proteomes" id="UP000319897">
    <property type="component" value="Unassembled WGS sequence"/>
</dbReference>
<dbReference type="EMBL" id="VFSU01000024">
    <property type="protein sequence ID" value="TPE61151.1"/>
    <property type="molecule type" value="Genomic_DNA"/>
</dbReference>
<feature type="transmembrane region" description="Helical" evidence="6">
    <location>
        <begin position="34"/>
        <end position="52"/>
    </location>
</feature>
<evidence type="ECO:0000256" key="5">
    <source>
        <dbReference type="ARBA" id="ARBA00023136"/>
    </source>
</evidence>
<evidence type="ECO:0000259" key="8">
    <source>
        <dbReference type="Pfam" id="PF13567"/>
    </source>
</evidence>
<evidence type="ECO:0000256" key="2">
    <source>
        <dbReference type="ARBA" id="ARBA00022475"/>
    </source>
</evidence>
<accession>A0A501XKG0</accession>
<evidence type="ECO:0000256" key="1">
    <source>
        <dbReference type="ARBA" id="ARBA00004651"/>
    </source>
</evidence>
<evidence type="ECO:0000313" key="10">
    <source>
        <dbReference type="Proteomes" id="UP000319897"/>
    </source>
</evidence>
<feature type="transmembrane region" description="Helical" evidence="6">
    <location>
        <begin position="508"/>
        <end position="526"/>
    </location>
</feature>
<feature type="transmembrane region" description="Helical" evidence="6">
    <location>
        <begin position="330"/>
        <end position="347"/>
    </location>
</feature>
<name>A0A501XKG0_9SPHN</name>
<dbReference type="InterPro" id="IPR025405">
    <property type="entry name" value="DUF4131"/>
</dbReference>
<gene>
    <name evidence="9" type="ORF">FJQ54_09675</name>
</gene>
<evidence type="ECO:0000259" key="7">
    <source>
        <dbReference type="Pfam" id="PF03772"/>
    </source>
</evidence>
<feature type="transmembrane region" description="Helical" evidence="6">
    <location>
        <begin position="533"/>
        <end position="549"/>
    </location>
</feature>
<feature type="domain" description="DUF4131" evidence="8">
    <location>
        <begin position="61"/>
        <end position="206"/>
    </location>
</feature>
<keyword evidence="2" id="KW-1003">Cell membrane</keyword>
<dbReference type="NCBIfam" id="TIGR00360">
    <property type="entry name" value="ComEC_N-term"/>
    <property type="match status" value="1"/>
</dbReference>
<keyword evidence="3 6" id="KW-0812">Transmembrane</keyword>
<evidence type="ECO:0000256" key="6">
    <source>
        <dbReference type="SAM" id="Phobius"/>
    </source>
</evidence>
<feature type="domain" description="ComEC/Rec2-related protein" evidence="7">
    <location>
        <begin position="247"/>
        <end position="528"/>
    </location>
</feature>
<dbReference type="PANTHER" id="PTHR30619:SF1">
    <property type="entry name" value="RECOMBINATION PROTEIN 2"/>
    <property type="match status" value="1"/>
</dbReference>
<evidence type="ECO:0000256" key="3">
    <source>
        <dbReference type="ARBA" id="ARBA00022692"/>
    </source>
</evidence>
<evidence type="ECO:0000256" key="4">
    <source>
        <dbReference type="ARBA" id="ARBA00022989"/>
    </source>
</evidence>
<feature type="transmembrane region" description="Helical" evidence="6">
    <location>
        <begin position="354"/>
        <end position="371"/>
    </location>
</feature>
<feature type="transmembrane region" description="Helical" evidence="6">
    <location>
        <begin position="82"/>
        <end position="99"/>
    </location>
</feature>
<dbReference type="GO" id="GO:0005886">
    <property type="term" value="C:plasma membrane"/>
    <property type="evidence" value="ECO:0007669"/>
    <property type="project" value="UniProtKB-SubCell"/>
</dbReference>
<dbReference type="Pfam" id="PF03772">
    <property type="entry name" value="Competence"/>
    <property type="match status" value="1"/>
</dbReference>
<keyword evidence="10" id="KW-1185">Reference proteome</keyword>
<feature type="transmembrane region" description="Helical" evidence="6">
    <location>
        <begin position="449"/>
        <end position="472"/>
    </location>
</feature>
<dbReference type="Pfam" id="PF13567">
    <property type="entry name" value="DUF4131"/>
    <property type="match status" value="1"/>
</dbReference>
<evidence type="ECO:0000313" key="9">
    <source>
        <dbReference type="EMBL" id="TPE61151.1"/>
    </source>
</evidence>
<feature type="transmembrane region" description="Helical" evidence="6">
    <location>
        <begin position="59"/>
        <end position="76"/>
    </location>
</feature>
<keyword evidence="4 6" id="KW-1133">Transmembrane helix</keyword>
<sequence>MASTIDAYGQKAIGVPHGLTQRVAEFVSAQQRQLILFAPVALAGGIGLWFALPFNGQRQAALIAGLALALLGLAASGFARRLIVVLGLLLALGVGAAEFRSAQVAAPRLHHRLTPFDTSGTVLAVRPQQGGARQSILLLRDATAVDPAVTVRLSLHTPPPGWLRPGARIAGLASLGPPPAPAVPGGYDPGRRAWFEGVSATGRFFGDIRLLAPAPGGPPPLAAIRARGSAATMQALGGDAGAIAVALIYGEQGHIRPDLLEAMRTAGLAHILTVSGFHIAVVVGGVLLLLRRLLALWPWLALRFSVTRIAAVGAGVAGTLYMLLSGADLPAVRATIAAWVVLGALMLGRDPLSLRLIGFAALLILLARPEALLNPSFQLSFAAVTALAALAASELGAQLRAHREDGPLRRLGRHVAALVMTGLVVELALTPIVLAHFGRAGVYGLFANLLAIPLTGLIIMPLLGLWLALSLIGLGPLVAPPLRWSLNALAGIGETVAGWPGASVQLAAMPMPALLVMLAGGLLIALLTGRARWLGLQLVLAGALAALLAPRPNLFISADGRQVAVVADGRLHTLRGHRDGFLIHSWSEQAAAAPTARLSDLPGARCAEFGCEVALPGLRLLALTDDLPADISRRCARADLVTAPLVLHSPCAPRGRKLDKAALRLEGAVAIRTVTGRFDSVARRAGDQPWSPSALPGLRPRLLGGMEWTGVISE</sequence>
<dbReference type="AlphaFoldDB" id="A0A501XKG0"/>
<dbReference type="PANTHER" id="PTHR30619">
    <property type="entry name" value="DNA INTERNALIZATION/COMPETENCE PROTEIN COMEC/REC2"/>
    <property type="match status" value="1"/>
</dbReference>
<feature type="transmembrane region" description="Helical" evidence="6">
    <location>
        <begin position="302"/>
        <end position="324"/>
    </location>
</feature>
<feature type="transmembrane region" description="Helical" evidence="6">
    <location>
        <begin position="269"/>
        <end position="290"/>
    </location>
</feature>
<dbReference type="RefSeq" id="WP_140928209.1">
    <property type="nucleotide sequence ID" value="NZ_VFSU01000024.1"/>
</dbReference>